<dbReference type="HOGENOM" id="CLU_165986_0_0_11"/>
<feature type="region of interest" description="Disordered" evidence="1">
    <location>
        <begin position="57"/>
        <end position="89"/>
    </location>
</feature>
<keyword evidence="3" id="KW-1185">Reference proteome</keyword>
<dbReference type="OrthoDB" id="4412344at2"/>
<reference evidence="2 3" key="1">
    <citation type="submission" date="2014-05" db="EMBL/GenBank/DDBJ databases">
        <title>Complete genome sequence of Corynebacterium marinum DSM 44953.</title>
        <authorList>
            <person name="Schaffert L."/>
            <person name="Albersmeier A."/>
            <person name="Kalinowski J."/>
            <person name="Ruckert C."/>
        </authorList>
    </citation>
    <scope>NUCLEOTIDE SEQUENCE [LARGE SCALE GENOMIC DNA]</scope>
    <source>
        <strain evidence="2 3">DSM 44953</strain>
    </source>
</reference>
<dbReference type="AlphaFoldDB" id="A0A0B6TN87"/>
<name>A0A0B6TN87_9CORY</name>
<evidence type="ECO:0000256" key="1">
    <source>
        <dbReference type="SAM" id="MobiDB-lite"/>
    </source>
</evidence>
<organism evidence="2 3">
    <name type="scientific">Corynebacterium marinum DSM 44953</name>
    <dbReference type="NCBI Taxonomy" id="1224162"/>
    <lineage>
        <taxon>Bacteria</taxon>
        <taxon>Bacillati</taxon>
        <taxon>Actinomycetota</taxon>
        <taxon>Actinomycetes</taxon>
        <taxon>Mycobacteriales</taxon>
        <taxon>Corynebacteriaceae</taxon>
        <taxon>Corynebacterium</taxon>
    </lineage>
</organism>
<evidence type="ECO:0000313" key="2">
    <source>
        <dbReference type="EMBL" id="AJK69338.1"/>
    </source>
</evidence>
<dbReference type="STRING" id="1224162.B840_08700"/>
<dbReference type="KEGG" id="cmq:B840_08700"/>
<sequence>MAVSLSIDLTDATFADLRALVDAARTAGVSDNVTLVLEDTTLIVTADDTAERVEVVDAPAAEHGPRDDARANRGPFSSGNWGSQAGPIGDAAIRSVIDILTGRQEPPRRNE</sequence>
<evidence type="ECO:0000313" key="3">
    <source>
        <dbReference type="Proteomes" id="UP000031928"/>
    </source>
</evidence>
<proteinExistence type="predicted"/>
<protein>
    <submittedName>
        <fullName evidence="2">Uncharacterized protein</fullName>
    </submittedName>
</protein>
<dbReference type="RefSeq" id="WP_042621816.1">
    <property type="nucleotide sequence ID" value="NZ_CP007790.1"/>
</dbReference>
<dbReference type="EMBL" id="CP007790">
    <property type="protein sequence ID" value="AJK69338.1"/>
    <property type="molecule type" value="Genomic_DNA"/>
</dbReference>
<gene>
    <name evidence="2" type="ORF">B840_08700</name>
</gene>
<dbReference type="Proteomes" id="UP000031928">
    <property type="component" value="Chromosome"/>
</dbReference>
<accession>A0A0B6TN87</accession>